<organism evidence="1 2">
    <name type="scientific">Dissostichus mawsoni</name>
    <name type="common">Antarctic cod</name>
    <dbReference type="NCBI Taxonomy" id="36200"/>
    <lineage>
        <taxon>Eukaryota</taxon>
        <taxon>Metazoa</taxon>
        <taxon>Chordata</taxon>
        <taxon>Craniata</taxon>
        <taxon>Vertebrata</taxon>
        <taxon>Euteleostomi</taxon>
        <taxon>Actinopterygii</taxon>
        <taxon>Neopterygii</taxon>
        <taxon>Teleostei</taxon>
        <taxon>Neoteleostei</taxon>
        <taxon>Acanthomorphata</taxon>
        <taxon>Eupercaria</taxon>
        <taxon>Perciformes</taxon>
        <taxon>Notothenioidei</taxon>
        <taxon>Nototheniidae</taxon>
        <taxon>Dissostichus</taxon>
    </lineage>
</organism>
<sequence>MMSVTAPGQEAHQPPDEVAAAVAEGGLCEGDFAEAVSSRIRDLVLVSGNRGLLSPLLPRPEGSMSGCQCPQGSPPDVGHFGSEPDVGHFGSGPDVGHFGSGPDVGHFGSGPDVGHFGSGPDVGHFGSGPDVDTLALGLIYTNAPVHLEGKHKMHVELQQGVSPLETSSSGKSRLLIINHMKVFSAFH</sequence>
<dbReference type="EMBL" id="JAAKFY010000022">
    <property type="protein sequence ID" value="KAF3838910.1"/>
    <property type="molecule type" value="Genomic_DNA"/>
</dbReference>
<comment type="caution">
    <text evidence="1">The sequence shown here is derived from an EMBL/GenBank/DDBJ whole genome shotgun (WGS) entry which is preliminary data.</text>
</comment>
<proteinExistence type="predicted"/>
<accession>A0A7J5XPF4</accession>
<gene>
    <name evidence="1" type="ORF">F7725_010678</name>
</gene>
<reference evidence="1 2" key="1">
    <citation type="submission" date="2020-03" db="EMBL/GenBank/DDBJ databases">
        <title>Dissostichus mawsoni Genome sequencing and assembly.</title>
        <authorList>
            <person name="Park H."/>
        </authorList>
    </citation>
    <scope>NUCLEOTIDE SEQUENCE [LARGE SCALE GENOMIC DNA]</scope>
    <source>
        <strain evidence="1">DM0001</strain>
        <tissue evidence="1">Muscle</tissue>
    </source>
</reference>
<name>A0A7J5XPF4_DISMA</name>
<evidence type="ECO:0000313" key="1">
    <source>
        <dbReference type="EMBL" id="KAF3838910.1"/>
    </source>
</evidence>
<evidence type="ECO:0000313" key="2">
    <source>
        <dbReference type="Proteomes" id="UP000518266"/>
    </source>
</evidence>
<dbReference type="Proteomes" id="UP000518266">
    <property type="component" value="Unassembled WGS sequence"/>
</dbReference>
<keyword evidence="2" id="KW-1185">Reference proteome</keyword>
<protein>
    <submittedName>
        <fullName evidence="1">Uncharacterized protein</fullName>
    </submittedName>
</protein>
<dbReference type="AlphaFoldDB" id="A0A7J5XPF4"/>